<dbReference type="AlphaFoldDB" id="A0A8J3IYC1"/>
<keyword evidence="2" id="KW-1185">Reference proteome</keyword>
<dbReference type="EMBL" id="BNJK01000003">
    <property type="protein sequence ID" value="GHP00731.1"/>
    <property type="molecule type" value="Genomic_DNA"/>
</dbReference>
<sequence>MDNGCCSQQEKNLRQQQTQLQKRLERLNLINPSLGDAVTVVRLVATLKNIEQLLENPSVVEVEQKAPLIRAPIPPEVQLQAQHQEIVYKVVRLAEGNKLVSINELEQWEVEYIPHITTKPPVAQSLFFVYLGEEAAKRYYASWVREGGKRVITTYQLWRCCTPKIQHIPYRPDEMDAYKWATFWEIIAREGALYPTAVWDLCPVAADVGICEDVTLIEQIA</sequence>
<name>A0A8J3IYC1_9CHLR</name>
<dbReference type="RefSeq" id="WP_220211319.1">
    <property type="nucleotide sequence ID" value="NZ_BNJK01000003.1"/>
</dbReference>
<reference evidence="1" key="1">
    <citation type="submission" date="2020-10" db="EMBL/GenBank/DDBJ databases">
        <title>Taxonomic study of unclassified bacteria belonging to the class Ktedonobacteria.</title>
        <authorList>
            <person name="Yabe S."/>
            <person name="Wang C.M."/>
            <person name="Zheng Y."/>
            <person name="Sakai Y."/>
            <person name="Cavaletti L."/>
            <person name="Monciardini P."/>
            <person name="Donadio S."/>
        </authorList>
    </citation>
    <scope>NUCLEOTIDE SEQUENCE</scope>
    <source>
        <strain evidence="1">ID150040</strain>
    </source>
</reference>
<accession>A0A8J3IYC1</accession>
<evidence type="ECO:0000313" key="2">
    <source>
        <dbReference type="Proteomes" id="UP000597444"/>
    </source>
</evidence>
<dbReference type="Proteomes" id="UP000597444">
    <property type="component" value="Unassembled WGS sequence"/>
</dbReference>
<evidence type="ECO:0000313" key="1">
    <source>
        <dbReference type="EMBL" id="GHP00731.1"/>
    </source>
</evidence>
<gene>
    <name evidence="1" type="ORF">KSF_107780</name>
</gene>
<protein>
    <submittedName>
        <fullName evidence="1">Uncharacterized protein</fullName>
    </submittedName>
</protein>
<proteinExistence type="predicted"/>
<organism evidence="1 2">
    <name type="scientific">Reticulibacter mediterranei</name>
    <dbReference type="NCBI Taxonomy" id="2778369"/>
    <lineage>
        <taxon>Bacteria</taxon>
        <taxon>Bacillati</taxon>
        <taxon>Chloroflexota</taxon>
        <taxon>Ktedonobacteria</taxon>
        <taxon>Ktedonobacterales</taxon>
        <taxon>Reticulibacteraceae</taxon>
        <taxon>Reticulibacter</taxon>
    </lineage>
</organism>
<comment type="caution">
    <text evidence="1">The sequence shown here is derived from an EMBL/GenBank/DDBJ whole genome shotgun (WGS) entry which is preliminary data.</text>
</comment>